<sequence length="149" mass="17236">MDFMYYVLLALILFLLYKIIETNCCLSRLNLEIKDVELQSNRERSRTLQEVRNAKKLSEQILKELKSKEEERNTDESADTAVVQRQNESGKPTKVVYRSVGPHNNDNTYFNVNFNLNLLPPSADFGFQALKSIGSNERLEAFPLKALKY</sequence>
<dbReference type="OrthoDB" id="7486921at2759"/>
<gene>
    <name evidence="3" type="ORF">APLA_LOCUS3881</name>
</gene>
<evidence type="ECO:0000256" key="2">
    <source>
        <dbReference type="SAM" id="SignalP"/>
    </source>
</evidence>
<dbReference type="AlphaFoldDB" id="A0A8S0ZBP0"/>
<dbReference type="Proteomes" id="UP000494106">
    <property type="component" value="Unassembled WGS sequence"/>
</dbReference>
<proteinExistence type="predicted"/>
<feature type="signal peptide" evidence="2">
    <location>
        <begin position="1"/>
        <end position="22"/>
    </location>
</feature>
<name>A0A8S0ZBP0_ARCPL</name>
<protein>
    <recommendedName>
        <fullName evidence="5">ATP synthase protein MI25</fullName>
    </recommendedName>
</protein>
<evidence type="ECO:0008006" key="5">
    <source>
        <dbReference type="Google" id="ProtNLM"/>
    </source>
</evidence>
<organism evidence="3 4">
    <name type="scientific">Arctia plantaginis</name>
    <name type="common">Wood tiger moth</name>
    <name type="synonym">Phalaena plantaginis</name>
    <dbReference type="NCBI Taxonomy" id="874455"/>
    <lineage>
        <taxon>Eukaryota</taxon>
        <taxon>Metazoa</taxon>
        <taxon>Ecdysozoa</taxon>
        <taxon>Arthropoda</taxon>
        <taxon>Hexapoda</taxon>
        <taxon>Insecta</taxon>
        <taxon>Pterygota</taxon>
        <taxon>Neoptera</taxon>
        <taxon>Endopterygota</taxon>
        <taxon>Lepidoptera</taxon>
        <taxon>Glossata</taxon>
        <taxon>Ditrysia</taxon>
        <taxon>Noctuoidea</taxon>
        <taxon>Erebidae</taxon>
        <taxon>Arctiinae</taxon>
        <taxon>Arctia</taxon>
    </lineage>
</organism>
<evidence type="ECO:0000313" key="4">
    <source>
        <dbReference type="Proteomes" id="UP000494106"/>
    </source>
</evidence>
<evidence type="ECO:0000256" key="1">
    <source>
        <dbReference type="SAM" id="MobiDB-lite"/>
    </source>
</evidence>
<keyword evidence="4" id="KW-1185">Reference proteome</keyword>
<evidence type="ECO:0000313" key="3">
    <source>
        <dbReference type="EMBL" id="CAB3229217.1"/>
    </source>
</evidence>
<comment type="caution">
    <text evidence="3">The sequence shown here is derived from an EMBL/GenBank/DDBJ whole genome shotgun (WGS) entry which is preliminary data.</text>
</comment>
<dbReference type="EMBL" id="CADEBC010000369">
    <property type="protein sequence ID" value="CAB3229217.1"/>
    <property type="molecule type" value="Genomic_DNA"/>
</dbReference>
<reference evidence="3 4" key="1">
    <citation type="submission" date="2020-04" db="EMBL/GenBank/DDBJ databases">
        <authorList>
            <person name="Wallbank WR R."/>
            <person name="Pardo Diaz C."/>
            <person name="Kozak K."/>
            <person name="Martin S."/>
            <person name="Jiggins C."/>
            <person name="Moest M."/>
            <person name="Warren A I."/>
            <person name="Byers J.R.P. K."/>
            <person name="Montejo-Kovacevich G."/>
            <person name="Yen C E."/>
        </authorList>
    </citation>
    <scope>NUCLEOTIDE SEQUENCE [LARGE SCALE GENOMIC DNA]</scope>
</reference>
<keyword evidence="2" id="KW-0732">Signal</keyword>
<feature type="chain" id="PRO_5035930777" description="ATP synthase protein MI25" evidence="2">
    <location>
        <begin position="23"/>
        <end position="149"/>
    </location>
</feature>
<accession>A0A8S0ZBP0</accession>
<feature type="region of interest" description="Disordered" evidence="1">
    <location>
        <begin position="65"/>
        <end position="92"/>
    </location>
</feature>
<feature type="compositionally biased region" description="Basic and acidic residues" evidence="1">
    <location>
        <begin position="65"/>
        <end position="75"/>
    </location>
</feature>